<reference evidence="7 8" key="1">
    <citation type="submission" date="2020-02" db="EMBL/GenBank/DDBJ databases">
        <title>Whole-genome analyses of novel actinobacteria.</title>
        <authorList>
            <person name="Sahin N."/>
            <person name="Tatar D."/>
        </authorList>
    </citation>
    <scope>NUCLEOTIDE SEQUENCE [LARGE SCALE GENOMIC DNA]</scope>
    <source>
        <strain evidence="7 8">SB3404</strain>
    </source>
</reference>
<dbReference type="GO" id="GO:0004321">
    <property type="term" value="F:fatty-acyl-CoA synthase activity"/>
    <property type="evidence" value="ECO:0007669"/>
    <property type="project" value="TreeGrafter"/>
</dbReference>
<dbReference type="Pfam" id="PF13193">
    <property type="entry name" value="AMP-binding_C"/>
    <property type="match status" value="1"/>
</dbReference>
<evidence type="ECO:0000313" key="8">
    <source>
        <dbReference type="Proteomes" id="UP000477722"/>
    </source>
</evidence>
<organism evidence="7 8">
    <name type="scientific">Streptomyces boncukensis</name>
    <dbReference type="NCBI Taxonomy" id="2711219"/>
    <lineage>
        <taxon>Bacteria</taxon>
        <taxon>Bacillati</taxon>
        <taxon>Actinomycetota</taxon>
        <taxon>Actinomycetes</taxon>
        <taxon>Kitasatosporales</taxon>
        <taxon>Streptomycetaceae</taxon>
        <taxon>Streptomyces</taxon>
    </lineage>
</organism>
<dbReference type="GO" id="GO:0016405">
    <property type="term" value="F:CoA-ligase activity"/>
    <property type="evidence" value="ECO:0007669"/>
    <property type="project" value="UniProtKB-ARBA"/>
</dbReference>
<dbReference type="GO" id="GO:0015645">
    <property type="term" value="F:fatty acid ligase activity"/>
    <property type="evidence" value="ECO:0007669"/>
    <property type="project" value="TreeGrafter"/>
</dbReference>
<dbReference type="Gene3D" id="3.40.50.12780">
    <property type="entry name" value="N-terminal domain of ligase-like"/>
    <property type="match status" value="1"/>
</dbReference>
<dbReference type="GO" id="GO:0006637">
    <property type="term" value="P:acyl-CoA metabolic process"/>
    <property type="evidence" value="ECO:0007669"/>
    <property type="project" value="TreeGrafter"/>
</dbReference>
<dbReference type="GO" id="GO:0005524">
    <property type="term" value="F:ATP binding"/>
    <property type="evidence" value="ECO:0007669"/>
    <property type="project" value="UniProtKB-KW"/>
</dbReference>
<dbReference type="InterPro" id="IPR025110">
    <property type="entry name" value="AMP-bd_C"/>
</dbReference>
<evidence type="ECO:0000259" key="5">
    <source>
        <dbReference type="Pfam" id="PF00501"/>
    </source>
</evidence>
<keyword evidence="3" id="KW-0547">Nucleotide-binding</keyword>
<sequence length="557" mass="61003">MTESTDPTELYRAARDTLLRHRTDYAAARAAFTWPRPDRFNWALDWFDRIAEGNERTALHIVEEDGGEQRVSFDGMRRRSGQVANWLRAQGVRAGDRVIVMLGNQVELWETLLALSKLRAVAIPATPQLGPDDLTDRVTRGAARHVVVRAADTGKFAGVPGDYTRIAVGGDAAEGWLPYAGAYGAAETYEPDGPTAADDPLLVYFTSGTTALPKMVEHTHSSYPIGHLATLYWIGLQPGDVHLNISSPGWAKHAWSNFFAPWIAEATIFIHNYTRFDPARLMAEMDRAGVTVFCAPPTVWRMLIQADLSLLRTAPREAVAAGEPLNPEVIEHVRRQWGVTIRDGFGQTETAVQVANTPGQPLKAGSMGRPTPGFEVTLLDPVTGEPGAAEGEICLDLNGGRPVGLMSGYQDDADRTARVLAGGYYRTGDIGSRDAEGYLTYVGRADDVFKASDYKISPFELESVLLEHEAVAEAAVVPSPDPVRLAVPKAYVVAADGWEPGPETAKEILAHARARLTPYKRVRVLEFAELPKTISGKIRRVELRDHAERSPGTEYRD</sequence>
<comment type="caution">
    <text evidence="7">The sequence shown here is derived from an EMBL/GenBank/DDBJ whole genome shotgun (WGS) entry which is preliminary data.</text>
</comment>
<dbReference type="FunFam" id="3.30.300.30:FF:000028">
    <property type="entry name" value="AMP-dependent synthetase"/>
    <property type="match status" value="1"/>
</dbReference>
<evidence type="ECO:0000259" key="6">
    <source>
        <dbReference type="Pfam" id="PF13193"/>
    </source>
</evidence>
<gene>
    <name evidence="7" type="ORF">G5C65_29710</name>
</gene>
<dbReference type="InterPro" id="IPR042099">
    <property type="entry name" value="ANL_N_sf"/>
</dbReference>
<comment type="similarity">
    <text evidence="1">Belongs to the ATP-dependent AMP-binding enzyme family.</text>
</comment>
<dbReference type="PANTHER" id="PTHR43605">
    <property type="entry name" value="ACYL-COENZYME A SYNTHETASE"/>
    <property type="match status" value="1"/>
</dbReference>
<dbReference type="Pfam" id="PF00501">
    <property type="entry name" value="AMP-binding"/>
    <property type="match status" value="1"/>
</dbReference>
<dbReference type="SUPFAM" id="SSF56801">
    <property type="entry name" value="Acetyl-CoA synthetase-like"/>
    <property type="match status" value="1"/>
</dbReference>
<dbReference type="Gene3D" id="3.30.300.30">
    <property type="match status" value="1"/>
</dbReference>
<dbReference type="InterPro" id="IPR000873">
    <property type="entry name" value="AMP-dep_synth/lig_dom"/>
</dbReference>
<feature type="domain" description="AMP-dependent synthetase/ligase" evidence="5">
    <location>
        <begin position="51"/>
        <end position="409"/>
    </location>
</feature>
<dbReference type="InterPro" id="IPR051087">
    <property type="entry name" value="Mitochondrial_ACSM"/>
</dbReference>
<dbReference type="InterPro" id="IPR045851">
    <property type="entry name" value="AMP-bd_C_sf"/>
</dbReference>
<evidence type="ECO:0000313" key="7">
    <source>
        <dbReference type="EMBL" id="NGO72458.1"/>
    </source>
</evidence>
<evidence type="ECO:0000256" key="4">
    <source>
        <dbReference type="ARBA" id="ARBA00022840"/>
    </source>
</evidence>
<keyword evidence="8" id="KW-1185">Reference proteome</keyword>
<accession>A0A6G4X4Y8</accession>
<evidence type="ECO:0000256" key="3">
    <source>
        <dbReference type="ARBA" id="ARBA00022741"/>
    </source>
</evidence>
<keyword evidence="2" id="KW-0436">Ligase</keyword>
<dbReference type="Proteomes" id="UP000477722">
    <property type="component" value="Unassembled WGS sequence"/>
</dbReference>
<dbReference type="RefSeq" id="WP_165302143.1">
    <property type="nucleotide sequence ID" value="NZ_JAAKZZ010000464.1"/>
</dbReference>
<dbReference type="PANTHER" id="PTHR43605:SF10">
    <property type="entry name" value="ACYL-COA SYNTHETASE MEDIUM CHAIN FAMILY MEMBER 3"/>
    <property type="match status" value="1"/>
</dbReference>
<proteinExistence type="inferred from homology"/>
<dbReference type="GO" id="GO:0006633">
    <property type="term" value="P:fatty acid biosynthetic process"/>
    <property type="evidence" value="ECO:0007669"/>
    <property type="project" value="TreeGrafter"/>
</dbReference>
<protein>
    <submittedName>
        <fullName evidence="7">AMP-binding protein</fullName>
    </submittedName>
</protein>
<dbReference type="AlphaFoldDB" id="A0A6G4X4Y8"/>
<evidence type="ECO:0000256" key="1">
    <source>
        <dbReference type="ARBA" id="ARBA00006432"/>
    </source>
</evidence>
<feature type="domain" description="AMP-binding enzyme C-terminal" evidence="6">
    <location>
        <begin position="460"/>
        <end position="537"/>
    </location>
</feature>
<evidence type="ECO:0000256" key="2">
    <source>
        <dbReference type="ARBA" id="ARBA00022598"/>
    </source>
</evidence>
<dbReference type="EMBL" id="JAAKZZ010000464">
    <property type="protein sequence ID" value="NGO72458.1"/>
    <property type="molecule type" value="Genomic_DNA"/>
</dbReference>
<keyword evidence="4" id="KW-0067">ATP-binding</keyword>
<name>A0A6G4X4Y8_9ACTN</name>